<evidence type="ECO:0000256" key="3">
    <source>
        <dbReference type="ARBA" id="ARBA00022643"/>
    </source>
</evidence>
<feature type="binding site" evidence="7">
    <location>
        <position position="161"/>
    </location>
    <ligand>
        <name>glyoxylate</name>
        <dbReference type="ChEBI" id="CHEBI:36655"/>
    </ligand>
</feature>
<accession>A0A0D2BKQ6</accession>
<dbReference type="InterPro" id="IPR008259">
    <property type="entry name" value="FMN_hydac_DH_AS"/>
</dbReference>
<evidence type="ECO:0000256" key="5">
    <source>
        <dbReference type="ARBA" id="ARBA00024042"/>
    </source>
</evidence>
<dbReference type="PANTHER" id="PTHR10578:SF149">
    <property type="entry name" value="2-HYDROXYACID OXIDASE 2"/>
    <property type="match status" value="1"/>
</dbReference>
<evidence type="ECO:0000313" key="11">
    <source>
        <dbReference type="Proteomes" id="UP000054342"/>
    </source>
</evidence>
<dbReference type="InterPro" id="IPR037396">
    <property type="entry name" value="FMN_HAD"/>
</dbReference>
<reference evidence="10 11" key="1">
    <citation type="submission" date="2015-01" db="EMBL/GenBank/DDBJ databases">
        <title>The Genome Sequence of Exophiala xenobiotica CBS118157.</title>
        <authorList>
            <consortium name="The Broad Institute Genomics Platform"/>
            <person name="Cuomo C."/>
            <person name="de Hoog S."/>
            <person name="Gorbushina A."/>
            <person name="Stielow B."/>
            <person name="Teixiera M."/>
            <person name="Abouelleil A."/>
            <person name="Chapman S.B."/>
            <person name="Priest M."/>
            <person name="Young S.K."/>
            <person name="Wortman J."/>
            <person name="Nusbaum C."/>
            <person name="Birren B."/>
        </authorList>
    </citation>
    <scope>NUCLEOTIDE SEQUENCE [LARGE SCALE GENOMIC DNA]</scope>
    <source>
        <strain evidence="10 11">CBS 118157</strain>
    </source>
</reference>
<evidence type="ECO:0000256" key="6">
    <source>
        <dbReference type="PIRSR" id="PIRSR000138-1"/>
    </source>
</evidence>
<keyword evidence="2 7" id="KW-0285">Flavoprotein</keyword>
<feature type="binding site" evidence="7">
    <location>
        <position position="279"/>
    </location>
    <ligand>
        <name>glyoxylate</name>
        <dbReference type="ChEBI" id="CHEBI:36655"/>
    </ligand>
</feature>
<dbReference type="PIRSF" id="PIRSF000138">
    <property type="entry name" value="Al-hdrx_acd_dh"/>
    <property type="match status" value="1"/>
</dbReference>
<dbReference type="Proteomes" id="UP000054342">
    <property type="component" value="Unassembled WGS sequence"/>
</dbReference>
<protein>
    <recommendedName>
        <fullName evidence="9">FMN hydroxy acid dehydrogenase domain-containing protein</fullName>
    </recommendedName>
</protein>
<dbReference type="EMBL" id="KN847321">
    <property type="protein sequence ID" value="KIW53081.1"/>
    <property type="molecule type" value="Genomic_DNA"/>
</dbReference>
<proteinExistence type="inferred from homology"/>
<feature type="binding site" evidence="7">
    <location>
        <position position="282"/>
    </location>
    <ligand>
        <name>glyoxylate</name>
        <dbReference type="ChEBI" id="CHEBI:36655"/>
    </ligand>
</feature>
<dbReference type="PROSITE" id="PS00557">
    <property type="entry name" value="FMN_HYDROXY_ACID_DH_1"/>
    <property type="match status" value="1"/>
</dbReference>
<feature type="binding site" evidence="7">
    <location>
        <position position="96"/>
    </location>
    <ligand>
        <name>FMN</name>
        <dbReference type="ChEBI" id="CHEBI:58210"/>
    </ligand>
</feature>
<dbReference type="InterPro" id="IPR012133">
    <property type="entry name" value="Alpha-hydoxy_acid_DH_FMN"/>
</dbReference>
<dbReference type="Gene3D" id="3.20.20.70">
    <property type="entry name" value="Aldolase class I"/>
    <property type="match status" value="1"/>
</dbReference>
<dbReference type="GeneID" id="25330587"/>
<feature type="binding site" evidence="7">
    <location>
        <begin position="310"/>
        <end position="314"/>
    </location>
    <ligand>
        <name>FMN</name>
        <dbReference type="ChEBI" id="CHEBI:58210"/>
    </ligand>
</feature>
<feature type="binding site" evidence="7">
    <location>
        <position position="31"/>
    </location>
    <ligand>
        <name>glyoxylate</name>
        <dbReference type="ChEBI" id="CHEBI:36655"/>
    </ligand>
</feature>
<sequence length="407" mass="44695">MAPATAKPQILTIDDLEEYAALHLPKMVRDYYNGGSMNAYTLASNLEAYRRCQSIRPAISFPCCVAPAAMQKMAHPDGEEATARAAGSKGVLMGLSSFATTSLEVVKSECDKASRSRTSECVLQMYLFENREVSDNLIRRSEKAGYRAIVLTVDTPYFGRRLSEMRNGFKVPPHLKMANFDDSLGVKTGSQLRTEDRQSTMAQVKAEQRPLNLDQQIAASTDPKKVPPPNENDPSLKWDVVRYLKSITSMKIFLKGILTADDALLAVQNGADGIIVSNHGGRQLDCAPPTLEVLPEIVEAVQGRTPVHFDGGIRRGSDILKALCLGADMCWVGRPVLCGLAYDGEIGVKLALDILEEEFRACMALTGMRSIDEIRKEGRKMSRKVSWGSSHRRLGSSSERPNLASKL</sequence>
<dbReference type="RefSeq" id="XP_013313665.1">
    <property type="nucleotide sequence ID" value="XM_013458211.1"/>
</dbReference>
<feature type="binding site" evidence="7">
    <location>
        <begin position="67"/>
        <end position="69"/>
    </location>
    <ligand>
        <name>FMN</name>
        <dbReference type="ChEBI" id="CHEBI:58210"/>
    </ligand>
</feature>
<feature type="active site" description="Proton acceptor" evidence="6">
    <location>
        <position position="279"/>
    </location>
</feature>
<dbReference type="PANTHER" id="PTHR10578">
    <property type="entry name" value="S -2-HYDROXY-ACID OXIDASE-RELATED"/>
    <property type="match status" value="1"/>
</dbReference>
<feature type="binding site" evidence="7">
    <location>
        <position position="152"/>
    </location>
    <ligand>
        <name>FMN</name>
        <dbReference type="ChEBI" id="CHEBI:58210"/>
    </ligand>
</feature>
<dbReference type="InterPro" id="IPR013785">
    <property type="entry name" value="Aldolase_TIM"/>
</dbReference>
<comment type="cofactor">
    <cofactor evidence="1">
        <name>FMN</name>
        <dbReference type="ChEBI" id="CHEBI:58210"/>
    </cofactor>
</comment>
<dbReference type="InterPro" id="IPR000262">
    <property type="entry name" value="FMN-dep_DH"/>
</dbReference>
<dbReference type="PROSITE" id="PS51349">
    <property type="entry name" value="FMN_HYDROXY_ACID_DH_2"/>
    <property type="match status" value="1"/>
</dbReference>
<keyword evidence="4" id="KW-0560">Oxidoreductase</keyword>
<feature type="binding site" evidence="7">
    <location>
        <position position="126"/>
    </location>
    <ligand>
        <name>glyoxylate</name>
        <dbReference type="ChEBI" id="CHEBI:36655"/>
    </ligand>
</feature>
<evidence type="ECO:0000256" key="7">
    <source>
        <dbReference type="PIRSR" id="PIRSR000138-2"/>
    </source>
</evidence>
<dbReference type="SUPFAM" id="SSF51395">
    <property type="entry name" value="FMN-linked oxidoreductases"/>
    <property type="match status" value="1"/>
</dbReference>
<dbReference type="OrthoDB" id="1925334at2759"/>
<feature type="binding site" evidence="7">
    <location>
        <begin position="333"/>
        <end position="334"/>
    </location>
    <ligand>
        <name>FMN</name>
        <dbReference type="ChEBI" id="CHEBI:58210"/>
    </ligand>
</feature>
<evidence type="ECO:0000256" key="4">
    <source>
        <dbReference type="ARBA" id="ARBA00023002"/>
    </source>
</evidence>
<gene>
    <name evidence="10" type="ORF">PV05_08679</name>
</gene>
<dbReference type="AlphaFoldDB" id="A0A0D2BKQ6"/>
<feature type="binding site" evidence="7">
    <location>
        <position position="255"/>
    </location>
    <ligand>
        <name>FMN</name>
        <dbReference type="ChEBI" id="CHEBI:58210"/>
    </ligand>
</feature>
<dbReference type="CDD" id="cd02809">
    <property type="entry name" value="alpha_hydroxyacid_oxid_FMN"/>
    <property type="match status" value="1"/>
</dbReference>
<evidence type="ECO:0000259" key="9">
    <source>
        <dbReference type="PROSITE" id="PS51349"/>
    </source>
</evidence>
<evidence type="ECO:0000256" key="1">
    <source>
        <dbReference type="ARBA" id="ARBA00001917"/>
    </source>
</evidence>
<feature type="region of interest" description="Disordered" evidence="8">
    <location>
        <begin position="382"/>
        <end position="407"/>
    </location>
</feature>
<keyword evidence="3 7" id="KW-0288">FMN</keyword>
<feature type="binding site" evidence="7">
    <location>
        <position position="124"/>
    </location>
    <ligand>
        <name>FMN</name>
        <dbReference type="ChEBI" id="CHEBI:58210"/>
    </ligand>
</feature>
<feature type="domain" description="FMN hydroxy acid dehydrogenase" evidence="9">
    <location>
        <begin position="59"/>
        <end position="384"/>
    </location>
</feature>
<dbReference type="GO" id="GO:0016614">
    <property type="term" value="F:oxidoreductase activity, acting on CH-OH group of donors"/>
    <property type="evidence" value="ECO:0007669"/>
    <property type="project" value="UniProtKB-ARBA"/>
</dbReference>
<dbReference type="GO" id="GO:0010181">
    <property type="term" value="F:FMN binding"/>
    <property type="evidence" value="ECO:0007669"/>
    <property type="project" value="InterPro"/>
</dbReference>
<keyword evidence="11" id="KW-1185">Reference proteome</keyword>
<evidence type="ECO:0000313" key="10">
    <source>
        <dbReference type="EMBL" id="KIW53081.1"/>
    </source>
</evidence>
<dbReference type="FunFam" id="3.20.20.70:FF:000029">
    <property type="entry name" value="L-lactate dehydrogenase"/>
    <property type="match status" value="1"/>
</dbReference>
<evidence type="ECO:0000256" key="2">
    <source>
        <dbReference type="ARBA" id="ARBA00022630"/>
    </source>
</evidence>
<evidence type="ECO:0000256" key="8">
    <source>
        <dbReference type="SAM" id="MobiDB-lite"/>
    </source>
</evidence>
<dbReference type="STRING" id="348802.A0A0D2BKQ6"/>
<organism evidence="10 11">
    <name type="scientific">Exophiala xenobiotica</name>
    <dbReference type="NCBI Taxonomy" id="348802"/>
    <lineage>
        <taxon>Eukaryota</taxon>
        <taxon>Fungi</taxon>
        <taxon>Dikarya</taxon>
        <taxon>Ascomycota</taxon>
        <taxon>Pezizomycotina</taxon>
        <taxon>Eurotiomycetes</taxon>
        <taxon>Chaetothyriomycetidae</taxon>
        <taxon>Chaetothyriales</taxon>
        <taxon>Herpotrichiellaceae</taxon>
        <taxon>Exophiala</taxon>
    </lineage>
</organism>
<dbReference type="Pfam" id="PF01070">
    <property type="entry name" value="FMN_dh"/>
    <property type="match status" value="1"/>
</dbReference>
<name>A0A0D2BKQ6_9EURO</name>
<comment type="similarity">
    <text evidence="5">Belongs to the FMN-dependent alpha-hydroxy acid dehydrogenase family.</text>
</comment>
<feature type="binding site" evidence="7">
    <location>
        <position position="277"/>
    </location>
    <ligand>
        <name>FMN</name>
        <dbReference type="ChEBI" id="CHEBI:58210"/>
    </ligand>
</feature>
<dbReference type="HOGENOM" id="CLU_020639_0_0_1"/>